<protein>
    <submittedName>
        <fullName evidence="1">SRPBCC family protein</fullName>
    </submittedName>
</protein>
<keyword evidence="2" id="KW-1185">Reference proteome</keyword>
<organism evidence="1 2">
    <name type="scientific">Rhodococcoides yunnanense</name>
    <dbReference type="NCBI Taxonomy" id="278209"/>
    <lineage>
        <taxon>Bacteria</taxon>
        <taxon>Bacillati</taxon>
        <taxon>Actinomycetota</taxon>
        <taxon>Actinomycetes</taxon>
        <taxon>Mycobacteriales</taxon>
        <taxon>Nocardiaceae</taxon>
        <taxon>Rhodococcoides</taxon>
    </lineage>
</organism>
<evidence type="ECO:0000313" key="2">
    <source>
        <dbReference type="Proteomes" id="UP001185755"/>
    </source>
</evidence>
<evidence type="ECO:0000313" key="1">
    <source>
        <dbReference type="EMBL" id="MDV6260008.1"/>
    </source>
</evidence>
<proteinExistence type="predicted"/>
<name>A0ABU4B751_9NOCA</name>
<dbReference type="InterPro" id="IPR023393">
    <property type="entry name" value="START-like_dom_sf"/>
</dbReference>
<accession>A0ABU4B751</accession>
<dbReference type="Gene3D" id="3.30.530.20">
    <property type="match status" value="1"/>
</dbReference>
<dbReference type="CDD" id="cd07820">
    <property type="entry name" value="SRPBCC_3"/>
    <property type="match status" value="1"/>
</dbReference>
<dbReference type="RefSeq" id="WP_317562889.1">
    <property type="nucleotide sequence ID" value="NZ_JAWLJX010000001.1"/>
</dbReference>
<reference evidence="1 2" key="1">
    <citation type="submission" date="2023-10" db="EMBL/GenBank/DDBJ databases">
        <title>Development of a sustainable strategy for remediation of hydrocarbon-contaminated territories based on the waste exchange concept.</title>
        <authorList>
            <person name="Krivoruchko A."/>
        </authorList>
    </citation>
    <scope>NUCLEOTIDE SEQUENCE [LARGE SCALE GENOMIC DNA]</scope>
    <source>
        <strain evidence="1 2">IEGM 1323</strain>
    </source>
</reference>
<comment type="caution">
    <text evidence="1">The sequence shown here is derived from an EMBL/GenBank/DDBJ whole genome shotgun (WGS) entry which is preliminary data.</text>
</comment>
<sequence>MAFTITLSTPIAADPTTVFDLESDALVHAESQGSFAESVRFTSGRSKLRLGDEIEIRSRHLGLWFTLTSRITEHEPPRCFVDEQVTGPFASMRHEHFFLATRDHTQMVDVMSVQFRGGRLGALVLDIPGRLYLRRILCIRNEFIRKRAEAEQAAQGR</sequence>
<dbReference type="EMBL" id="JAWLJX010000001">
    <property type="protein sequence ID" value="MDV6260008.1"/>
    <property type="molecule type" value="Genomic_DNA"/>
</dbReference>
<dbReference type="Proteomes" id="UP001185755">
    <property type="component" value="Unassembled WGS sequence"/>
</dbReference>
<dbReference type="SUPFAM" id="SSF55961">
    <property type="entry name" value="Bet v1-like"/>
    <property type="match status" value="1"/>
</dbReference>
<gene>
    <name evidence="1" type="ORF">R3P96_01520</name>
</gene>